<dbReference type="CDD" id="cd00303">
    <property type="entry name" value="retropepsin_like"/>
    <property type="match status" value="1"/>
</dbReference>
<dbReference type="InterPro" id="IPR050951">
    <property type="entry name" value="Retrovirus_Pol_polyprotein"/>
</dbReference>
<evidence type="ECO:0000256" key="6">
    <source>
        <dbReference type="ARBA" id="ARBA00022759"/>
    </source>
</evidence>
<keyword evidence="2" id="KW-0808">Transferase</keyword>
<dbReference type="SMART" id="SM00343">
    <property type="entry name" value="ZnF_C2HC"/>
    <property type="match status" value="2"/>
</dbReference>
<protein>
    <submittedName>
        <fullName evidence="11">Retrotransposable element Tf2</fullName>
    </submittedName>
</protein>
<dbReference type="PANTHER" id="PTHR37984:SF5">
    <property type="entry name" value="PROTEIN NYNRIN-LIKE"/>
    <property type="match status" value="1"/>
</dbReference>
<dbReference type="GO" id="GO:0016779">
    <property type="term" value="F:nucleotidyltransferase activity"/>
    <property type="evidence" value="ECO:0007669"/>
    <property type="project" value="UniProtKB-KW"/>
</dbReference>
<evidence type="ECO:0000256" key="9">
    <source>
        <dbReference type="PROSITE-ProRule" id="PRU00047"/>
    </source>
</evidence>
<evidence type="ECO:0000313" key="11">
    <source>
        <dbReference type="EMBL" id="GFA37802.1"/>
    </source>
</evidence>
<keyword evidence="3" id="KW-0548">Nucleotidyltransferase</keyword>
<keyword evidence="7" id="KW-0238">DNA-binding</keyword>
<keyword evidence="9" id="KW-0863">Zinc-finger</keyword>
<dbReference type="PROSITE" id="PS50158">
    <property type="entry name" value="ZF_CCHC"/>
    <property type="match status" value="2"/>
</dbReference>
<dbReference type="GO" id="GO:0004519">
    <property type="term" value="F:endonuclease activity"/>
    <property type="evidence" value="ECO:0007669"/>
    <property type="project" value="UniProtKB-KW"/>
</dbReference>
<dbReference type="InterPro" id="IPR043502">
    <property type="entry name" value="DNA/RNA_pol_sf"/>
</dbReference>
<keyword evidence="5" id="KW-0064">Aspartyl protease</keyword>
<reference evidence="11" key="1">
    <citation type="journal article" date="2019" name="Sci. Rep.">
        <title>Draft genome of Tanacetum cinerariifolium, the natural source of mosquito coil.</title>
        <authorList>
            <person name="Yamashiro T."/>
            <person name="Shiraishi A."/>
            <person name="Satake H."/>
            <person name="Nakayama K."/>
        </authorList>
    </citation>
    <scope>NUCLEOTIDE SEQUENCE</scope>
</reference>
<dbReference type="SUPFAM" id="SSF56672">
    <property type="entry name" value="DNA/RNA polymerases"/>
    <property type="match status" value="1"/>
</dbReference>
<dbReference type="InterPro" id="IPR021109">
    <property type="entry name" value="Peptidase_aspartic_dom_sf"/>
</dbReference>
<evidence type="ECO:0000259" key="10">
    <source>
        <dbReference type="PROSITE" id="PS50158"/>
    </source>
</evidence>
<dbReference type="GO" id="GO:0003677">
    <property type="term" value="F:DNA binding"/>
    <property type="evidence" value="ECO:0007669"/>
    <property type="project" value="UniProtKB-KW"/>
</dbReference>
<feature type="domain" description="CCHC-type" evidence="10">
    <location>
        <begin position="58"/>
        <end position="72"/>
    </location>
</feature>
<dbReference type="PANTHER" id="PTHR37984">
    <property type="entry name" value="PROTEIN CBG26694"/>
    <property type="match status" value="1"/>
</dbReference>
<dbReference type="EMBL" id="BKCJ010413716">
    <property type="protein sequence ID" value="GFA37802.1"/>
    <property type="molecule type" value="Genomic_DNA"/>
</dbReference>
<keyword evidence="6" id="KW-0378">Hydrolase</keyword>
<accession>A0A699JJ42</accession>
<keyword evidence="9" id="KW-0479">Metal-binding</keyword>
<dbReference type="Pfam" id="PF08284">
    <property type="entry name" value="RVP_2"/>
    <property type="match status" value="1"/>
</dbReference>
<proteinExistence type="predicted"/>
<keyword evidence="1" id="KW-0645">Protease</keyword>
<dbReference type="Gene3D" id="2.40.70.10">
    <property type="entry name" value="Acid Proteases"/>
    <property type="match status" value="1"/>
</dbReference>
<dbReference type="Gene3D" id="3.30.70.270">
    <property type="match status" value="1"/>
</dbReference>
<evidence type="ECO:0000256" key="8">
    <source>
        <dbReference type="ARBA" id="ARBA00023268"/>
    </source>
</evidence>
<evidence type="ECO:0000256" key="1">
    <source>
        <dbReference type="ARBA" id="ARBA00022670"/>
    </source>
</evidence>
<dbReference type="SUPFAM" id="SSF57756">
    <property type="entry name" value="Retrovirus zinc finger-like domains"/>
    <property type="match status" value="1"/>
</dbReference>
<organism evidence="11">
    <name type="scientific">Tanacetum cinerariifolium</name>
    <name type="common">Dalmatian daisy</name>
    <name type="synonym">Chrysanthemum cinerariifolium</name>
    <dbReference type="NCBI Taxonomy" id="118510"/>
    <lineage>
        <taxon>Eukaryota</taxon>
        <taxon>Viridiplantae</taxon>
        <taxon>Streptophyta</taxon>
        <taxon>Embryophyta</taxon>
        <taxon>Tracheophyta</taxon>
        <taxon>Spermatophyta</taxon>
        <taxon>Magnoliopsida</taxon>
        <taxon>eudicotyledons</taxon>
        <taxon>Gunneridae</taxon>
        <taxon>Pentapetalae</taxon>
        <taxon>asterids</taxon>
        <taxon>campanulids</taxon>
        <taxon>Asterales</taxon>
        <taxon>Asteraceae</taxon>
        <taxon>Asteroideae</taxon>
        <taxon>Anthemideae</taxon>
        <taxon>Anthemidinae</taxon>
        <taxon>Tanacetum</taxon>
    </lineage>
</organism>
<dbReference type="Pfam" id="PF17921">
    <property type="entry name" value="Integrase_H2C2"/>
    <property type="match status" value="1"/>
</dbReference>
<dbReference type="GO" id="GO:0006508">
    <property type="term" value="P:proteolysis"/>
    <property type="evidence" value="ECO:0007669"/>
    <property type="project" value="UniProtKB-KW"/>
</dbReference>
<evidence type="ECO:0000256" key="3">
    <source>
        <dbReference type="ARBA" id="ARBA00022695"/>
    </source>
</evidence>
<evidence type="ECO:0000256" key="7">
    <source>
        <dbReference type="ARBA" id="ARBA00023125"/>
    </source>
</evidence>
<dbReference type="GO" id="GO:0008270">
    <property type="term" value="F:zinc ion binding"/>
    <property type="evidence" value="ECO:0007669"/>
    <property type="project" value="UniProtKB-KW"/>
</dbReference>
<dbReference type="InterPro" id="IPR036397">
    <property type="entry name" value="RNaseH_sf"/>
</dbReference>
<dbReference type="InterPro" id="IPR041588">
    <property type="entry name" value="Integrase_H2C2"/>
</dbReference>
<dbReference type="Pfam" id="PF17919">
    <property type="entry name" value="RT_RNaseH_2"/>
    <property type="match status" value="1"/>
</dbReference>
<keyword evidence="4" id="KW-0540">Nuclease</keyword>
<keyword evidence="9" id="KW-0862">Zinc</keyword>
<dbReference type="Gene3D" id="3.30.420.10">
    <property type="entry name" value="Ribonuclease H-like superfamily/Ribonuclease H"/>
    <property type="match status" value="1"/>
</dbReference>
<evidence type="ECO:0000256" key="5">
    <source>
        <dbReference type="ARBA" id="ARBA00022750"/>
    </source>
</evidence>
<evidence type="ECO:0000256" key="4">
    <source>
        <dbReference type="ARBA" id="ARBA00022722"/>
    </source>
</evidence>
<dbReference type="InterPro" id="IPR043128">
    <property type="entry name" value="Rev_trsase/Diguanyl_cyclase"/>
</dbReference>
<dbReference type="AlphaFoldDB" id="A0A699JJ42"/>
<keyword evidence="8" id="KW-0511">Multifunctional enzyme</keyword>
<dbReference type="Gene3D" id="4.10.60.10">
    <property type="entry name" value="Zinc finger, CCHC-type"/>
    <property type="match status" value="1"/>
</dbReference>
<keyword evidence="6" id="KW-0255">Endonuclease</keyword>
<dbReference type="GO" id="GO:0004190">
    <property type="term" value="F:aspartic-type endopeptidase activity"/>
    <property type="evidence" value="ECO:0007669"/>
    <property type="project" value="UniProtKB-KW"/>
</dbReference>
<dbReference type="Gene3D" id="3.10.10.10">
    <property type="entry name" value="HIV Type 1 Reverse Transcriptase, subunit A, domain 1"/>
    <property type="match status" value="1"/>
</dbReference>
<dbReference type="Gene3D" id="1.10.340.70">
    <property type="match status" value="1"/>
</dbReference>
<sequence>MDKIPLCNKCKFHHEGPCTVKCGKCNKVGHLTQDCKATISTTSTQRGQVVNQRVLTFFECGRQGHYKSDCPKLKDHNRGNKTRNKSEIGEARVKSYVLDVSYDVELADKRIYESNIVLRGCTLGFLGHPLSIDLMLVELGSFDVIIGMDWLANHHAMIVCDEKIMRIPYGDKVLIVQFMKKQTEDTLEEKRLEDVSTVQNFLKVFPKEFLELPPTRQVEFQIDLVPGVAPAARAPYRLAPAYSKINLRSGYYQLKVRDEDIPETAFRTQYGHYEFQKLCSAPILALPEGSEKFILYCDASHKGLGAVLMQNEKVVAYASRQLKIHEKSYPTHDLELEAVVDARKEENWGTEDLGDMINNLEPRADKTLCLKNRSWIPCFGDLRTLIMHESHKSKYSIHPGSDKMYQDLKKLYWSPNMKAEIATYVSKCLACAKVKVECQKPSGLLLQPVIPVWRWENITIDFVTKLPKTSTGQDAIWVFVEQLTKYTHFLPMKEINSMEKLMRQYLKEVV</sequence>
<name>A0A699JJ42_TANCI</name>
<comment type="caution">
    <text evidence="11">The sequence shown here is derived from an EMBL/GenBank/DDBJ whole genome shotgun (WGS) entry which is preliminary data.</text>
</comment>
<evidence type="ECO:0000256" key="2">
    <source>
        <dbReference type="ARBA" id="ARBA00022679"/>
    </source>
</evidence>
<gene>
    <name evidence="11" type="ORF">Tci_609774</name>
</gene>
<dbReference type="InterPro" id="IPR041577">
    <property type="entry name" value="RT_RNaseH_2"/>
</dbReference>
<dbReference type="InterPro" id="IPR036875">
    <property type="entry name" value="Znf_CCHC_sf"/>
</dbReference>
<feature type="domain" description="CCHC-type" evidence="10">
    <location>
        <begin position="21"/>
        <end position="36"/>
    </location>
</feature>
<dbReference type="InterPro" id="IPR001878">
    <property type="entry name" value="Znf_CCHC"/>
</dbReference>